<proteinExistence type="predicted"/>
<name>A0A0J8G7E9_9LIST</name>
<dbReference type="EMBL" id="AZHO01000030">
    <property type="protein sequence ID" value="KMT58527.1"/>
    <property type="molecule type" value="Genomic_DNA"/>
</dbReference>
<accession>A0A0J8G7E9</accession>
<evidence type="ECO:0000313" key="2">
    <source>
        <dbReference type="Proteomes" id="UP000052258"/>
    </source>
</evidence>
<reference evidence="1 2" key="1">
    <citation type="journal article" date="2015" name="Genome Biol. Evol.">
        <title>Comparative Genomics of Listeria Sensu Lato: Genus-Wide Differences in Evolutionary Dynamics and the Progressive Gain of Complex, Potentially Pathogenicity-Related Traits through Lateral Gene Transfer.</title>
        <authorList>
            <person name="Chiara M."/>
            <person name="Caruso M."/>
            <person name="D'Erchia A.M."/>
            <person name="Manzari C."/>
            <person name="Fraccalvieri R."/>
            <person name="Goffredo E."/>
            <person name="Latorre L."/>
            <person name="Miccolupo A."/>
            <person name="Padalino I."/>
            <person name="Santagada G."/>
            <person name="Chiocco D."/>
            <person name="Pesole G."/>
            <person name="Horner D.S."/>
            <person name="Parisi A."/>
        </authorList>
    </citation>
    <scope>NUCLEOTIDE SEQUENCE [LARGE SCALE GENOMIC DNA]</scope>
    <source>
        <strain evidence="1 2">1991</strain>
    </source>
</reference>
<sequence length="42" mass="4912">MLELLELLTQYHFILVAHEKNGNASYHLTKRGHYLLSKTLSK</sequence>
<comment type="caution">
    <text evidence="1">The sequence shown here is derived from an EMBL/GenBank/DDBJ whole genome shotgun (WGS) entry which is preliminary data.</text>
</comment>
<dbReference type="AlphaFoldDB" id="A0A0J8G7E9"/>
<protein>
    <submittedName>
        <fullName evidence="1">Uncharacterized protein</fullName>
    </submittedName>
</protein>
<gene>
    <name evidence="1" type="ORF">X560_2353</name>
</gene>
<dbReference type="PATRIC" id="fig|1430899.3.peg.2405"/>
<evidence type="ECO:0000313" key="1">
    <source>
        <dbReference type="EMBL" id="KMT58527.1"/>
    </source>
</evidence>
<keyword evidence="2" id="KW-1185">Reference proteome</keyword>
<dbReference type="Proteomes" id="UP000052258">
    <property type="component" value="Unassembled WGS sequence"/>
</dbReference>
<organism evidence="1 2">
    <name type="scientific">Listeria fleischmannii 1991</name>
    <dbReference type="NCBI Taxonomy" id="1430899"/>
    <lineage>
        <taxon>Bacteria</taxon>
        <taxon>Bacillati</taxon>
        <taxon>Bacillota</taxon>
        <taxon>Bacilli</taxon>
        <taxon>Bacillales</taxon>
        <taxon>Listeriaceae</taxon>
        <taxon>Listeria</taxon>
    </lineage>
</organism>